<proteinExistence type="predicted"/>
<evidence type="ECO:0000313" key="2">
    <source>
        <dbReference type="Proteomes" id="UP000024376"/>
    </source>
</evidence>
<sequence length="113" mass="12598">MATPIPAHDPLKSDEANDAGWEAGKGGLVGAAKWGVGAAILGGAAYFWSPVYRKTTVQFKVYVQMSAMVLGGMIAADQRLRQYEAQVRAQRRWLREKAKWDRYEQEVAQNNNK</sequence>
<accession>A0A024S3W8</accession>
<dbReference type="HOGENOM" id="CLU_148205_0_0_1"/>
<reference evidence="2" key="1">
    <citation type="journal article" date="2013" name="Ind. Biotechnol.">
        <title>Comparative genomics analysis of Trichoderma reesei strains.</title>
        <authorList>
            <person name="Koike H."/>
            <person name="Aerts A."/>
            <person name="LaButti K."/>
            <person name="Grigoriev I.V."/>
            <person name="Baker S.E."/>
        </authorList>
    </citation>
    <scope>NUCLEOTIDE SEQUENCE [LARGE SCALE GENOMIC DNA]</scope>
    <source>
        <strain evidence="2">ATCC 56765 / BCRC 32924 / NRRL 11460 / Rut C-30</strain>
    </source>
</reference>
<protein>
    <recommendedName>
        <fullName evidence="3">HIG1 domain-containing protein</fullName>
    </recommendedName>
</protein>
<dbReference type="EMBL" id="KI911154">
    <property type="protein sequence ID" value="ETS00019.1"/>
    <property type="molecule type" value="Genomic_DNA"/>
</dbReference>
<evidence type="ECO:0000313" key="1">
    <source>
        <dbReference type="EMBL" id="ETS00019.1"/>
    </source>
</evidence>
<name>A0A024S3W8_HYPJR</name>
<dbReference type="AlphaFoldDB" id="A0A024S3W8"/>
<evidence type="ECO:0008006" key="3">
    <source>
        <dbReference type="Google" id="ProtNLM"/>
    </source>
</evidence>
<dbReference type="InterPro" id="IPR038882">
    <property type="entry name" value="Rcf3"/>
</dbReference>
<dbReference type="OrthoDB" id="3979469at2759"/>
<organism evidence="1 2">
    <name type="scientific">Hypocrea jecorina (strain ATCC 56765 / BCRC 32924 / NRRL 11460 / Rut C-30)</name>
    <name type="common">Trichoderma reesei</name>
    <dbReference type="NCBI Taxonomy" id="1344414"/>
    <lineage>
        <taxon>Eukaryota</taxon>
        <taxon>Fungi</taxon>
        <taxon>Dikarya</taxon>
        <taxon>Ascomycota</taxon>
        <taxon>Pezizomycotina</taxon>
        <taxon>Sordariomycetes</taxon>
        <taxon>Hypocreomycetidae</taxon>
        <taxon>Hypocreales</taxon>
        <taxon>Hypocreaceae</taxon>
        <taxon>Trichoderma</taxon>
    </lineage>
</organism>
<dbReference type="PANTHER" id="PTHR39153:SF1">
    <property type="entry name" value="AGR244WP"/>
    <property type="match status" value="1"/>
</dbReference>
<gene>
    <name evidence="1" type="ORF">M419DRAFT_85100</name>
</gene>
<dbReference type="Proteomes" id="UP000024376">
    <property type="component" value="Unassembled WGS sequence"/>
</dbReference>
<dbReference type="PANTHER" id="PTHR39153">
    <property type="entry name" value="AGR244WP"/>
    <property type="match status" value="1"/>
</dbReference>
<dbReference type="KEGG" id="trr:M419DRAFT_85100"/>